<dbReference type="InParanoid" id="A0A409YJQ9"/>
<proteinExistence type="predicted"/>
<dbReference type="OrthoDB" id="5421at2759"/>
<keyword evidence="2" id="KW-1185">Reference proteome</keyword>
<feature type="non-terminal residue" evidence="1">
    <location>
        <position position="1"/>
    </location>
</feature>
<dbReference type="AlphaFoldDB" id="A0A409YJQ9"/>
<reference evidence="1 2" key="1">
    <citation type="journal article" date="2018" name="Evol. Lett.">
        <title>Horizontal gene cluster transfer increased hallucinogenic mushroom diversity.</title>
        <authorList>
            <person name="Reynolds H.T."/>
            <person name="Vijayakumar V."/>
            <person name="Gluck-Thaler E."/>
            <person name="Korotkin H.B."/>
            <person name="Matheny P.B."/>
            <person name="Slot J.C."/>
        </authorList>
    </citation>
    <scope>NUCLEOTIDE SEQUENCE [LARGE SCALE GENOMIC DNA]</scope>
    <source>
        <strain evidence="1 2">2629</strain>
    </source>
</reference>
<dbReference type="Proteomes" id="UP000284842">
    <property type="component" value="Unassembled WGS sequence"/>
</dbReference>
<dbReference type="EMBL" id="NHTK01001078">
    <property type="protein sequence ID" value="PPR03293.1"/>
    <property type="molecule type" value="Genomic_DNA"/>
</dbReference>
<evidence type="ECO:0000313" key="2">
    <source>
        <dbReference type="Proteomes" id="UP000284842"/>
    </source>
</evidence>
<evidence type="ECO:0000313" key="1">
    <source>
        <dbReference type="EMBL" id="PPR03293.1"/>
    </source>
</evidence>
<name>A0A409YJQ9_9AGAR</name>
<sequence>NSFHHPLALPRPLLRHCQAKFAPLLNDSHEEVKQVIQKLLPVEKKLTALAEFEDDGGEEGALEREMLPQAMVSKMPWSTVRVLLDTLQPTDLVLLLAVVDGRFTQLPKDVKAWFGDGKDNHVLLQSPTPTQRAELRMKFKRFTKRATEEYNFDLFKARYLTRDFLDDVGKIVFQQYLAHFRAVLDVFGLVLKPTGTKMSTRTRTRAYPYPRPARVGPTRALPY</sequence>
<accession>A0A409YJQ9</accession>
<dbReference type="STRING" id="181874.A0A409YJQ9"/>
<gene>
    <name evidence="1" type="ORF">CVT24_012778</name>
</gene>
<protein>
    <submittedName>
        <fullName evidence="1">Uncharacterized protein</fullName>
    </submittedName>
</protein>
<comment type="caution">
    <text evidence="1">The sequence shown here is derived from an EMBL/GenBank/DDBJ whole genome shotgun (WGS) entry which is preliminary data.</text>
</comment>
<organism evidence="1 2">
    <name type="scientific">Panaeolus cyanescens</name>
    <dbReference type="NCBI Taxonomy" id="181874"/>
    <lineage>
        <taxon>Eukaryota</taxon>
        <taxon>Fungi</taxon>
        <taxon>Dikarya</taxon>
        <taxon>Basidiomycota</taxon>
        <taxon>Agaricomycotina</taxon>
        <taxon>Agaricomycetes</taxon>
        <taxon>Agaricomycetidae</taxon>
        <taxon>Agaricales</taxon>
        <taxon>Agaricineae</taxon>
        <taxon>Galeropsidaceae</taxon>
        <taxon>Panaeolus</taxon>
    </lineage>
</organism>